<gene>
    <name evidence="1" type="ORF">MTR67_002070</name>
</gene>
<dbReference type="Proteomes" id="UP001234989">
    <property type="component" value="Chromosome 1"/>
</dbReference>
<keyword evidence="2" id="KW-1185">Reference proteome</keyword>
<protein>
    <submittedName>
        <fullName evidence="1">Uncharacterized protein</fullName>
    </submittedName>
</protein>
<evidence type="ECO:0000313" key="1">
    <source>
        <dbReference type="EMBL" id="WMV08685.1"/>
    </source>
</evidence>
<sequence length="17" mass="2027">MPPENLILTRRTTQLMI</sequence>
<proteinExistence type="predicted"/>
<name>A0AAF0PSZ9_SOLVR</name>
<organism evidence="1 2">
    <name type="scientific">Solanum verrucosum</name>
    <dbReference type="NCBI Taxonomy" id="315347"/>
    <lineage>
        <taxon>Eukaryota</taxon>
        <taxon>Viridiplantae</taxon>
        <taxon>Streptophyta</taxon>
        <taxon>Embryophyta</taxon>
        <taxon>Tracheophyta</taxon>
        <taxon>Spermatophyta</taxon>
        <taxon>Magnoliopsida</taxon>
        <taxon>eudicotyledons</taxon>
        <taxon>Gunneridae</taxon>
        <taxon>Pentapetalae</taxon>
        <taxon>asterids</taxon>
        <taxon>lamiids</taxon>
        <taxon>Solanales</taxon>
        <taxon>Solanaceae</taxon>
        <taxon>Solanoideae</taxon>
        <taxon>Solaneae</taxon>
        <taxon>Solanum</taxon>
    </lineage>
</organism>
<reference evidence="1" key="1">
    <citation type="submission" date="2023-08" db="EMBL/GenBank/DDBJ databases">
        <title>A de novo genome assembly of Solanum verrucosum Schlechtendal, a Mexican diploid species geographically isolated from the other diploid A-genome species in potato relatives.</title>
        <authorList>
            <person name="Hosaka K."/>
        </authorList>
    </citation>
    <scope>NUCLEOTIDE SEQUENCE</scope>
    <source>
        <tissue evidence="1">Young leaves</tissue>
    </source>
</reference>
<evidence type="ECO:0000313" key="2">
    <source>
        <dbReference type="Proteomes" id="UP001234989"/>
    </source>
</evidence>
<accession>A0AAF0PSZ9</accession>
<dbReference type="EMBL" id="CP133612">
    <property type="protein sequence ID" value="WMV08685.1"/>
    <property type="molecule type" value="Genomic_DNA"/>
</dbReference>
<dbReference type="AlphaFoldDB" id="A0AAF0PSZ9"/>